<dbReference type="SMART" id="SM00387">
    <property type="entry name" value="HATPase_c"/>
    <property type="match status" value="1"/>
</dbReference>
<dbReference type="Gene3D" id="1.10.287.130">
    <property type="match status" value="1"/>
</dbReference>
<dbReference type="GO" id="GO:0005524">
    <property type="term" value="F:ATP binding"/>
    <property type="evidence" value="ECO:0007669"/>
    <property type="project" value="UniProtKB-KW"/>
</dbReference>
<evidence type="ECO:0000313" key="12">
    <source>
        <dbReference type="Proteomes" id="UP001496627"/>
    </source>
</evidence>
<dbReference type="Pfam" id="PF02518">
    <property type="entry name" value="HATPase_c"/>
    <property type="match status" value="1"/>
</dbReference>
<dbReference type="Pfam" id="PF00512">
    <property type="entry name" value="HisKA"/>
    <property type="match status" value="1"/>
</dbReference>
<dbReference type="EMBL" id="JBEAAL010000047">
    <property type="protein sequence ID" value="MEQ1409519.1"/>
    <property type="molecule type" value="Genomic_DNA"/>
</dbReference>
<keyword evidence="9" id="KW-0472">Membrane</keyword>
<keyword evidence="5" id="KW-0547">Nucleotide-binding</keyword>
<evidence type="ECO:0000256" key="6">
    <source>
        <dbReference type="ARBA" id="ARBA00022777"/>
    </source>
</evidence>
<evidence type="ECO:0000256" key="8">
    <source>
        <dbReference type="ARBA" id="ARBA00023012"/>
    </source>
</evidence>
<feature type="domain" description="Histidine kinase" evidence="10">
    <location>
        <begin position="317"/>
        <end position="533"/>
    </location>
</feature>
<dbReference type="SUPFAM" id="SSF55874">
    <property type="entry name" value="ATPase domain of HSP90 chaperone/DNA topoisomerase II/histidine kinase"/>
    <property type="match status" value="1"/>
</dbReference>
<dbReference type="CDD" id="cd00082">
    <property type="entry name" value="HisKA"/>
    <property type="match status" value="1"/>
</dbReference>
<evidence type="ECO:0000256" key="2">
    <source>
        <dbReference type="ARBA" id="ARBA00012438"/>
    </source>
</evidence>
<keyword evidence="6" id="KW-0418">Kinase</keyword>
<dbReference type="EC" id="2.7.13.3" evidence="2"/>
<accession>A0ABV0MFB1</accession>
<keyword evidence="3" id="KW-0597">Phosphoprotein</keyword>
<dbReference type="InterPro" id="IPR003594">
    <property type="entry name" value="HATPase_dom"/>
</dbReference>
<evidence type="ECO:0000256" key="1">
    <source>
        <dbReference type="ARBA" id="ARBA00000085"/>
    </source>
</evidence>
<dbReference type="Proteomes" id="UP001496627">
    <property type="component" value="Unassembled WGS sequence"/>
</dbReference>
<dbReference type="SMART" id="SM00388">
    <property type="entry name" value="HisKA"/>
    <property type="match status" value="1"/>
</dbReference>
<sequence>MVPLKSKWGKALRSLALVNPKRRLPARHEIGILSFAVVLTATVFYLDTFTDIHSALATLYVITLLLSAETLTEKGTLLLTAMCIGLAAFSYAVAHGLQADLAATLRLTVAVAAMLITCALIIRNQRARLDLIKFNMALQSSEERYRTIFEQSRVALWERDYSQVRAMLMALKADGVEDLGAHARENPDFLEQCIARIPTVAANAAALELLGNVRGENASSMRRFIAQNDATFLDLIVAIFNNETHFEGKGSIITSDGAHKHVLLTVGFPEDPANFNRVIVGMLDVTERELAQKALFEAQAELALASRAATVGALSASLAHELNQPLAALVVNAQTLLRWLDRDPPDLEAVARSAERIARDSQRASDIIQSTRSMLGKRTPVREPVSLVDLVTETRALMEGELARNRIMFETRAASNISPVSAVRIELQQVLINLITNAIQAMGETPDELRRISVSIEPAAAESVAVRIHDSGPGLSADIVAKLFRPFHTTKDTGLGMGLAICRSMLEARGGTLTASNHAEGGALFEMIVPIEALDE</sequence>
<keyword evidence="12" id="KW-1185">Reference proteome</keyword>
<keyword evidence="4" id="KW-0808">Transferase</keyword>
<dbReference type="PROSITE" id="PS50109">
    <property type="entry name" value="HIS_KIN"/>
    <property type="match status" value="1"/>
</dbReference>
<gene>
    <name evidence="11" type="ORF">ABK249_31950</name>
</gene>
<name>A0ABV0MFB1_9HYPH</name>
<evidence type="ECO:0000256" key="3">
    <source>
        <dbReference type="ARBA" id="ARBA00022553"/>
    </source>
</evidence>
<dbReference type="InterPro" id="IPR003661">
    <property type="entry name" value="HisK_dim/P_dom"/>
</dbReference>
<comment type="caution">
    <text evidence="11">The sequence shown here is derived from an EMBL/GenBank/DDBJ whole genome shotgun (WGS) entry which is preliminary data.</text>
</comment>
<dbReference type="Gene3D" id="3.30.565.10">
    <property type="entry name" value="Histidine kinase-like ATPase, C-terminal domain"/>
    <property type="match status" value="1"/>
</dbReference>
<evidence type="ECO:0000256" key="9">
    <source>
        <dbReference type="SAM" id="Phobius"/>
    </source>
</evidence>
<evidence type="ECO:0000256" key="4">
    <source>
        <dbReference type="ARBA" id="ARBA00022679"/>
    </source>
</evidence>
<evidence type="ECO:0000259" key="10">
    <source>
        <dbReference type="PROSITE" id="PS50109"/>
    </source>
</evidence>
<evidence type="ECO:0000256" key="7">
    <source>
        <dbReference type="ARBA" id="ARBA00022840"/>
    </source>
</evidence>
<dbReference type="PRINTS" id="PR00344">
    <property type="entry name" value="BCTRLSENSOR"/>
</dbReference>
<feature type="transmembrane region" description="Helical" evidence="9">
    <location>
        <begin position="103"/>
        <end position="122"/>
    </location>
</feature>
<dbReference type="RefSeq" id="WP_348864808.1">
    <property type="nucleotide sequence ID" value="NZ_JBEAAL010000047.1"/>
</dbReference>
<keyword evidence="8" id="KW-0902">Two-component regulatory system</keyword>
<comment type="catalytic activity">
    <reaction evidence="1">
        <text>ATP + protein L-histidine = ADP + protein N-phospho-L-histidine.</text>
        <dbReference type="EC" id="2.7.13.3"/>
    </reaction>
</comment>
<dbReference type="InterPro" id="IPR005467">
    <property type="entry name" value="His_kinase_dom"/>
</dbReference>
<evidence type="ECO:0000313" key="11">
    <source>
        <dbReference type="EMBL" id="MEQ1409519.1"/>
    </source>
</evidence>
<dbReference type="InterPro" id="IPR036097">
    <property type="entry name" value="HisK_dim/P_sf"/>
</dbReference>
<protein>
    <recommendedName>
        <fullName evidence="2">histidine kinase</fullName>
        <ecNumber evidence="2">2.7.13.3</ecNumber>
    </recommendedName>
</protein>
<dbReference type="PANTHER" id="PTHR43065">
    <property type="entry name" value="SENSOR HISTIDINE KINASE"/>
    <property type="match status" value="1"/>
</dbReference>
<reference evidence="11 12" key="1">
    <citation type="submission" date="2024-05" db="EMBL/GenBank/DDBJ databases">
        <title>Neorhizobium sp. Rsf11, a plant growth promoting and heavy metal resistant PAH-degrader.</title>
        <authorList>
            <person name="Golubev S.N."/>
            <person name="Muratova A.Y."/>
            <person name="Markelova M.I."/>
        </authorList>
    </citation>
    <scope>NUCLEOTIDE SEQUENCE [LARGE SCALE GENOMIC DNA]</scope>
    <source>
        <strain evidence="11 12">Rsf11</strain>
    </source>
</reference>
<keyword evidence="9" id="KW-1133">Transmembrane helix</keyword>
<evidence type="ECO:0000256" key="5">
    <source>
        <dbReference type="ARBA" id="ARBA00022741"/>
    </source>
</evidence>
<keyword evidence="7 11" id="KW-0067">ATP-binding</keyword>
<dbReference type="InterPro" id="IPR036890">
    <property type="entry name" value="HATPase_C_sf"/>
</dbReference>
<organism evidence="11 12">
    <name type="scientific">Neorhizobium phenanthreniclasticum</name>
    <dbReference type="NCBI Taxonomy" id="3157917"/>
    <lineage>
        <taxon>Bacteria</taxon>
        <taxon>Pseudomonadati</taxon>
        <taxon>Pseudomonadota</taxon>
        <taxon>Alphaproteobacteria</taxon>
        <taxon>Hyphomicrobiales</taxon>
        <taxon>Rhizobiaceae</taxon>
        <taxon>Rhizobium/Agrobacterium group</taxon>
        <taxon>Neorhizobium</taxon>
    </lineage>
</organism>
<proteinExistence type="predicted"/>
<dbReference type="PANTHER" id="PTHR43065:SF46">
    <property type="entry name" value="C4-DICARBOXYLATE TRANSPORT SENSOR PROTEIN DCTB"/>
    <property type="match status" value="1"/>
</dbReference>
<dbReference type="SUPFAM" id="SSF47384">
    <property type="entry name" value="Homodimeric domain of signal transducing histidine kinase"/>
    <property type="match status" value="1"/>
</dbReference>
<feature type="transmembrane region" description="Helical" evidence="9">
    <location>
        <begin position="30"/>
        <end position="46"/>
    </location>
</feature>
<dbReference type="InterPro" id="IPR004358">
    <property type="entry name" value="Sig_transdc_His_kin-like_C"/>
</dbReference>
<keyword evidence="9" id="KW-0812">Transmembrane</keyword>
<feature type="transmembrane region" description="Helical" evidence="9">
    <location>
        <begin position="75"/>
        <end position="97"/>
    </location>
</feature>